<keyword evidence="8" id="KW-0456">Lyase</keyword>
<dbReference type="Pfam" id="PF02775">
    <property type="entry name" value="TPP_enzyme_C"/>
    <property type="match status" value="1"/>
</dbReference>
<dbReference type="NCBIfam" id="NF005485">
    <property type="entry name" value="PRK07092.1"/>
    <property type="match status" value="1"/>
</dbReference>
<dbReference type="InterPro" id="IPR029035">
    <property type="entry name" value="DHS-like_NAD/FAD-binding_dom"/>
</dbReference>
<dbReference type="Proteomes" id="UP000530928">
    <property type="component" value="Unassembled WGS sequence"/>
</dbReference>
<dbReference type="GO" id="GO:0000287">
    <property type="term" value="F:magnesium ion binding"/>
    <property type="evidence" value="ECO:0007669"/>
    <property type="project" value="InterPro"/>
</dbReference>
<feature type="domain" description="Thiamine pyrophosphate enzyme TPP-binding" evidence="6">
    <location>
        <begin position="397"/>
        <end position="521"/>
    </location>
</feature>
<dbReference type="CDD" id="cd02002">
    <property type="entry name" value="TPP_BFDC"/>
    <property type="match status" value="1"/>
</dbReference>
<evidence type="ECO:0000259" key="6">
    <source>
        <dbReference type="Pfam" id="PF02775"/>
    </source>
</evidence>
<feature type="compositionally biased region" description="Basic and acidic residues" evidence="4">
    <location>
        <begin position="319"/>
        <end position="328"/>
    </location>
</feature>
<evidence type="ECO:0000259" key="5">
    <source>
        <dbReference type="Pfam" id="PF00205"/>
    </source>
</evidence>
<evidence type="ECO:0000256" key="2">
    <source>
        <dbReference type="ARBA" id="ARBA00023052"/>
    </source>
</evidence>
<dbReference type="SUPFAM" id="SSF52467">
    <property type="entry name" value="DHS-like NAD/FAD-binding domain"/>
    <property type="match status" value="1"/>
</dbReference>
<dbReference type="GO" id="GO:0050695">
    <property type="term" value="F:benzoylformate decarboxylase activity"/>
    <property type="evidence" value="ECO:0007669"/>
    <property type="project" value="UniProtKB-EC"/>
</dbReference>
<dbReference type="AlphaFoldDB" id="A0A7W0CG73"/>
<sequence length="524" mass="54224">MTTVREALHDWMRGRGLTTLFGNPGSTELPMLDRFPFRYVLGLQEAVVVGMADGFAAASGTPALVNLHTGPGVGNAMGAILTAAANRTPMIVTAGQQTREMLAIEPLLTNVDATLLPRPAVKWAHEPARAADVPAAFERAYHLACAPPCGPVFLSLPMDDFDQPAAPVTLRSVAHAATADVGELAARLDRARRPVLVVGSGAGWEAAIALAERCSLPVWEAPLEGRLAFPHDHPCFQGQLAPAIAPLAGQLSGHDLVIVAGAPVFRYYPHLPGPYLPEGAELAHLTCDAAEAARAPVGSALVGDVPSALRALAALCEPREGLPPRRPEPAPAATPVSGSRASRAPVVAAGSPTGADRLDPAAVMATLARAAPADTIWVNESPSNRPAFHDQIRPGLPGSFYFSSGGGLGYGMAAAVGVQLARPARRVIAVIGDGSAQYAVPALWSAAAYGVPVTFVVLSNSSYAVLKWFAGPLAVPGLDIPGIDIVSIARGYGIPATTARSAADLDAEIRRTGHSPALIEVPIR</sequence>
<dbReference type="GO" id="GO:0003984">
    <property type="term" value="F:acetolactate synthase activity"/>
    <property type="evidence" value="ECO:0007669"/>
    <property type="project" value="TreeGrafter"/>
</dbReference>
<evidence type="ECO:0000256" key="3">
    <source>
        <dbReference type="RuleBase" id="RU362132"/>
    </source>
</evidence>
<evidence type="ECO:0000256" key="4">
    <source>
        <dbReference type="SAM" id="MobiDB-lite"/>
    </source>
</evidence>
<dbReference type="CDD" id="cd07035">
    <property type="entry name" value="TPP_PYR_POX_like"/>
    <property type="match status" value="1"/>
</dbReference>
<dbReference type="InterPro" id="IPR011766">
    <property type="entry name" value="TPP_enzyme_TPP-bd"/>
</dbReference>
<dbReference type="InterPro" id="IPR000399">
    <property type="entry name" value="TPP-bd_CS"/>
</dbReference>
<dbReference type="PANTHER" id="PTHR18968">
    <property type="entry name" value="THIAMINE PYROPHOSPHATE ENZYMES"/>
    <property type="match status" value="1"/>
</dbReference>
<dbReference type="Gene3D" id="3.40.50.970">
    <property type="match status" value="2"/>
</dbReference>
<feature type="region of interest" description="Disordered" evidence="4">
    <location>
        <begin position="319"/>
        <end position="351"/>
    </location>
</feature>
<dbReference type="RefSeq" id="WP_181609426.1">
    <property type="nucleotide sequence ID" value="NZ_BAABAM010000006.1"/>
</dbReference>
<accession>A0A7W0CG73</accession>
<dbReference type="InterPro" id="IPR012000">
    <property type="entry name" value="Thiamin_PyroP_enz_cen_dom"/>
</dbReference>
<comment type="similarity">
    <text evidence="1 3">Belongs to the TPP enzyme family.</text>
</comment>
<name>A0A7W0CG73_9ACTN</name>
<dbReference type="GO" id="GO:0030976">
    <property type="term" value="F:thiamine pyrophosphate binding"/>
    <property type="evidence" value="ECO:0007669"/>
    <property type="project" value="InterPro"/>
</dbReference>
<evidence type="ECO:0000256" key="1">
    <source>
        <dbReference type="ARBA" id="ARBA00007812"/>
    </source>
</evidence>
<evidence type="ECO:0000259" key="7">
    <source>
        <dbReference type="Pfam" id="PF02776"/>
    </source>
</evidence>
<comment type="caution">
    <text evidence="8">The sequence shown here is derived from an EMBL/GenBank/DDBJ whole genome shotgun (WGS) entry which is preliminary data.</text>
</comment>
<organism evidence="8 9">
    <name type="scientific">Nonomuraea soli</name>
    <dbReference type="NCBI Taxonomy" id="1032476"/>
    <lineage>
        <taxon>Bacteria</taxon>
        <taxon>Bacillati</taxon>
        <taxon>Actinomycetota</taxon>
        <taxon>Actinomycetes</taxon>
        <taxon>Streptosporangiales</taxon>
        <taxon>Streptosporangiaceae</taxon>
        <taxon>Nonomuraea</taxon>
    </lineage>
</organism>
<dbReference type="SUPFAM" id="SSF52518">
    <property type="entry name" value="Thiamin diphosphate-binding fold (THDP-binding)"/>
    <property type="match status" value="2"/>
</dbReference>
<dbReference type="InterPro" id="IPR045229">
    <property type="entry name" value="TPP_enz"/>
</dbReference>
<dbReference type="Pfam" id="PF02776">
    <property type="entry name" value="TPP_enzyme_N"/>
    <property type="match status" value="1"/>
</dbReference>
<dbReference type="InterPro" id="IPR029061">
    <property type="entry name" value="THDP-binding"/>
</dbReference>
<protein>
    <submittedName>
        <fullName evidence="8">Benzoylformate decarboxylase</fullName>
        <ecNumber evidence="8">4.1.1.7</ecNumber>
    </submittedName>
</protein>
<dbReference type="EMBL" id="JACDUR010000002">
    <property type="protein sequence ID" value="MBA2890622.1"/>
    <property type="molecule type" value="Genomic_DNA"/>
</dbReference>
<proteinExistence type="inferred from homology"/>
<feature type="domain" description="Thiamine pyrophosphate enzyme central" evidence="5">
    <location>
        <begin position="183"/>
        <end position="312"/>
    </location>
</feature>
<evidence type="ECO:0000313" key="8">
    <source>
        <dbReference type="EMBL" id="MBA2890622.1"/>
    </source>
</evidence>
<dbReference type="GO" id="GO:0050660">
    <property type="term" value="F:flavin adenine dinucleotide binding"/>
    <property type="evidence" value="ECO:0007669"/>
    <property type="project" value="TreeGrafter"/>
</dbReference>
<dbReference type="InterPro" id="IPR012001">
    <property type="entry name" value="Thiamin_PyroP_enz_TPP-bd_dom"/>
</dbReference>
<gene>
    <name evidence="8" type="ORF">HNR30_001963</name>
</gene>
<reference evidence="8 9" key="1">
    <citation type="submission" date="2020-07" db="EMBL/GenBank/DDBJ databases">
        <title>Genomic Encyclopedia of Type Strains, Phase IV (KMG-IV): sequencing the most valuable type-strain genomes for metagenomic binning, comparative biology and taxonomic classification.</title>
        <authorList>
            <person name="Goeker M."/>
        </authorList>
    </citation>
    <scope>NUCLEOTIDE SEQUENCE [LARGE SCALE GENOMIC DNA]</scope>
    <source>
        <strain evidence="8 9">DSM 45533</strain>
    </source>
</reference>
<dbReference type="Pfam" id="PF00205">
    <property type="entry name" value="TPP_enzyme_M"/>
    <property type="match status" value="1"/>
</dbReference>
<feature type="domain" description="Thiamine pyrophosphate enzyme N-terminal TPP-binding" evidence="7">
    <location>
        <begin position="3"/>
        <end position="103"/>
    </location>
</feature>
<dbReference type="PROSITE" id="PS00187">
    <property type="entry name" value="TPP_ENZYMES"/>
    <property type="match status" value="1"/>
</dbReference>
<dbReference type="EC" id="4.1.1.7" evidence="8"/>
<dbReference type="Gene3D" id="3.40.50.1220">
    <property type="entry name" value="TPP-binding domain"/>
    <property type="match status" value="1"/>
</dbReference>
<keyword evidence="2 3" id="KW-0786">Thiamine pyrophosphate</keyword>
<dbReference type="PANTHER" id="PTHR18968:SF133">
    <property type="entry name" value="BENZOYLFORMATE DECARBOXYLASE"/>
    <property type="match status" value="1"/>
</dbReference>
<keyword evidence="9" id="KW-1185">Reference proteome</keyword>
<evidence type="ECO:0000313" key="9">
    <source>
        <dbReference type="Proteomes" id="UP000530928"/>
    </source>
</evidence>